<accession>A0ABU8RV33</accession>
<evidence type="ECO:0000313" key="2">
    <source>
        <dbReference type="Proteomes" id="UP001361239"/>
    </source>
</evidence>
<gene>
    <name evidence="1" type="ORF">WG901_09520</name>
</gene>
<comment type="caution">
    <text evidence="1">The sequence shown here is derived from an EMBL/GenBank/DDBJ whole genome shotgun (WGS) entry which is preliminary data.</text>
</comment>
<evidence type="ECO:0000313" key="1">
    <source>
        <dbReference type="EMBL" id="MEJ5976872.1"/>
    </source>
</evidence>
<dbReference type="Proteomes" id="UP001361239">
    <property type="component" value="Unassembled WGS sequence"/>
</dbReference>
<dbReference type="EMBL" id="JBBHJZ010000002">
    <property type="protein sequence ID" value="MEJ5976872.1"/>
    <property type="molecule type" value="Genomic_DNA"/>
</dbReference>
<name>A0ABU8RV33_9SPHN</name>
<proteinExistence type="predicted"/>
<dbReference type="RefSeq" id="WP_339586831.1">
    <property type="nucleotide sequence ID" value="NZ_JBBHJZ010000002.1"/>
</dbReference>
<organism evidence="1 2">
    <name type="scientific">Novosphingobium anseongense</name>
    <dbReference type="NCBI Taxonomy" id="3133436"/>
    <lineage>
        <taxon>Bacteria</taxon>
        <taxon>Pseudomonadati</taxon>
        <taxon>Pseudomonadota</taxon>
        <taxon>Alphaproteobacteria</taxon>
        <taxon>Sphingomonadales</taxon>
        <taxon>Sphingomonadaceae</taxon>
        <taxon>Novosphingobium</taxon>
    </lineage>
</organism>
<protein>
    <submittedName>
        <fullName evidence="1">Uncharacterized protein</fullName>
    </submittedName>
</protein>
<reference evidence="1 2" key="1">
    <citation type="submission" date="2024-03" db="EMBL/GenBank/DDBJ databases">
        <authorList>
            <person name="Jo J.-H."/>
        </authorList>
    </citation>
    <scope>NUCLEOTIDE SEQUENCE [LARGE SCALE GENOMIC DNA]</scope>
    <source>
        <strain evidence="1 2">PS1R-30</strain>
    </source>
</reference>
<keyword evidence="2" id="KW-1185">Reference proteome</keyword>
<sequence>MDATPINFDSATPLGSLALPLPGDLPDVAVRKWIALHDAAAIVAALAGLAPEAPTAALTGFAAAIGQAPHWRRELAVQGIEDLAAIMEPGLSALIAVQAARGDAVAPAHALWLEFVAARDALLTLSLPYD</sequence>